<evidence type="ECO:0000256" key="7">
    <source>
        <dbReference type="SAM" id="MobiDB-lite"/>
    </source>
</evidence>
<dbReference type="InterPro" id="IPR036812">
    <property type="entry name" value="NAD(P)_OxRdtase_dom_sf"/>
</dbReference>
<dbReference type="PANTHER" id="PTHR43827">
    <property type="entry name" value="2,5-DIKETO-D-GLUCONIC ACID REDUCTASE"/>
    <property type="match status" value="1"/>
</dbReference>
<protein>
    <recommendedName>
        <fullName evidence="8">NADP-dependent oxidoreductase domain-containing protein</fullName>
    </recommendedName>
</protein>
<feature type="region of interest" description="Disordered" evidence="7">
    <location>
        <begin position="131"/>
        <end position="160"/>
    </location>
</feature>
<evidence type="ECO:0000256" key="6">
    <source>
        <dbReference type="PIRSR" id="PIRSR000097-3"/>
    </source>
</evidence>
<dbReference type="EMBL" id="JAAAUY010000014">
    <property type="protein sequence ID" value="KAF9337885.1"/>
    <property type="molecule type" value="Genomic_DNA"/>
</dbReference>
<dbReference type="GO" id="GO:0016616">
    <property type="term" value="F:oxidoreductase activity, acting on the CH-OH group of donors, NAD or NADP as acceptor"/>
    <property type="evidence" value="ECO:0007669"/>
    <property type="project" value="UniProtKB-ARBA"/>
</dbReference>
<dbReference type="PANTHER" id="PTHR43827:SF3">
    <property type="entry name" value="NADP-DEPENDENT OXIDOREDUCTASE DOMAIN-CONTAINING PROTEIN"/>
    <property type="match status" value="1"/>
</dbReference>
<comment type="caution">
    <text evidence="9">The sequence shown here is derived from an EMBL/GenBank/DDBJ whole genome shotgun (WGS) entry which is preliminary data.</text>
</comment>
<feature type="domain" description="NADP-dependent oxidoreductase" evidence="8">
    <location>
        <begin position="171"/>
        <end position="321"/>
    </location>
</feature>
<feature type="active site" description="Proton donor" evidence="4">
    <location>
        <position position="8"/>
    </location>
</feature>
<dbReference type="AlphaFoldDB" id="A0A9P5SVP5"/>
<evidence type="ECO:0000256" key="5">
    <source>
        <dbReference type="PIRSR" id="PIRSR000097-2"/>
    </source>
</evidence>
<gene>
    <name evidence="9" type="ORF">BG006_001872</name>
</gene>
<dbReference type="Gene3D" id="3.20.20.100">
    <property type="entry name" value="NADP-dependent oxidoreductase domain"/>
    <property type="match status" value="1"/>
</dbReference>
<feature type="domain" description="NADP-dependent oxidoreductase" evidence="8">
    <location>
        <begin position="1"/>
        <end position="123"/>
    </location>
</feature>
<dbReference type="Pfam" id="PF00248">
    <property type="entry name" value="Aldo_ket_red"/>
    <property type="match status" value="2"/>
</dbReference>
<evidence type="ECO:0000313" key="10">
    <source>
        <dbReference type="Proteomes" id="UP000696485"/>
    </source>
</evidence>
<feature type="compositionally biased region" description="Basic and acidic residues" evidence="7">
    <location>
        <begin position="132"/>
        <end position="143"/>
    </location>
</feature>
<evidence type="ECO:0000256" key="4">
    <source>
        <dbReference type="PIRSR" id="PIRSR000097-1"/>
    </source>
</evidence>
<sequence length="338" mass="38260">MIDTATVYRNEAMIGNSLKKIFEQNLVPGLTRQDIFITSKLAPKDQGYDACYKAVLESIKNLQVDYIDLYLIHWPGTARLKLPDPKNATNRMESWHALEELYHARKLRAIGVSNYTLPHLTQLVERPRRNHHSFDNNHAHDASSSDPSSSPGQTQTQSYPHGARTMAIPHVHQFEMHPRLFQRDLVDYCQAHRIQVQAYSSLGEGRLIVRSKLIGEKRASLDIMADLIQKYFSAPMQGIVEGADTTIKDEEDMGLDAFPVVAADEDPAEYAHKAARILLRWGLQHGAVVIPKSSQPARVRSNIDLFSFEIEPSDMSALDAYSIEGERTRYCWDSTEVC</sequence>
<dbReference type="InterPro" id="IPR023210">
    <property type="entry name" value="NADP_OxRdtase_dom"/>
</dbReference>
<dbReference type="PRINTS" id="PR00069">
    <property type="entry name" value="ALDKETRDTASE"/>
</dbReference>
<evidence type="ECO:0000313" key="9">
    <source>
        <dbReference type="EMBL" id="KAF9337885.1"/>
    </source>
</evidence>
<evidence type="ECO:0000259" key="8">
    <source>
        <dbReference type="Pfam" id="PF00248"/>
    </source>
</evidence>
<reference evidence="9" key="1">
    <citation type="journal article" date="2020" name="Fungal Divers.">
        <title>Resolving the Mortierellaceae phylogeny through synthesis of multi-gene phylogenetics and phylogenomics.</title>
        <authorList>
            <person name="Vandepol N."/>
            <person name="Liber J."/>
            <person name="Desiro A."/>
            <person name="Na H."/>
            <person name="Kennedy M."/>
            <person name="Barry K."/>
            <person name="Grigoriev I.V."/>
            <person name="Miller A.N."/>
            <person name="O'Donnell K."/>
            <person name="Stajich J.E."/>
            <person name="Bonito G."/>
        </authorList>
    </citation>
    <scope>NUCLEOTIDE SEQUENCE</scope>
    <source>
        <strain evidence="9">NVP1</strain>
    </source>
</reference>
<evidence type="ECO:0000256" key="2">
    <source>
        <dbReference type="ARBA" id="ARBA00022857"/>
    </source>
</evidence>
<feature type="binding site" evidence="5">
    <location>
        <position position="73"/>
    </location>
    <ligand>
        <name>substrate</name>
    </ligand>
</feature>
<dbReference type="InterPro" id="IPR020471">
    <property type="entry name" value="AKR"/>
</dbReference>
<keyword evidence="10" id="KW-1185">Reference proteome</keyword>
<name>A0A9P5SVP5_9FUNG</name>
<organism evidence="9 10">
    <name type="scientific">Podila minutissima</name>
    <dbReference type="NCBI Taxonomy" id="64525"/>
    <lineage>
        <taxon>Eukaryota</taxon>
        <taxon>Fungi</taxon>
        <taxon>Fungi incertae sedis</taxon>
        <taxon>Mucoromycota</taxon>
        <taxon>Mortierellomycotina</taxon>
        <taxon>Mortierellomycetes</taxon>
        <taxon>Mortierellales</taxon>
        <taxon>Mortierellaceae</taxon>
        <taxon>Podila</taxon>
    </lineage>
</organism>
<dbReference type="PIRSF" id="PIRSF000097">
    <property type="entry name" value="AKR"/>
    <property type="match status" value="1"/>
</dbReference>
<dbReference type="Proteomes" id="UP000696485">
    <property type="component" value="Unassembled WGS sequence"/>
</dbReference>
<keyword evidence="2" id="KW-0521">NADP</keyword>
<feature type="site" description="Lowers pKa of active site Tyr" evidence="6">
    <location>
        <position position="40"/>
    </location>
</feature>
<proteinExistence type="inferred from homology"/>
<evidence type="ECO:0000256" key="1">
    <source>
        <dbReference type="ARBA" id="ARBA00007905"/>
    </source>
</evidence>
<dbReference type="SUPFAM" id="SSF51430">
    <property type="entry name" value="NAD(P)-linked oxidoreductase"/>
    <property type="match status" value="1"/>
</dbReference>
<keyword evidence="3" id="KW-0560">Oxidoreductase</keyword>
<evidence type="ECO:0000256" key="3">
    <source>
        <dbReference type="ARBA" id="ARBA00023002"/>
    </source>
</evidence>
<comment type="similarity">
    <text evidence="1">Belongs to the aldo/keto reductase family.</text>
</comment>
<accession>A0A9P5SVP5</accession>